<feature type="compositionally biased region" description="Low complexity" evidence="5">
    <location>
        <begin position="274"/>
        <end position="286"/>
    </location>
</feature>
<protein>
    <submittedName>
        <fullName evidence="10 11">Probable ADP-ribosylation factor GTPase-activating protein AGD14 isoform X1</fullName>
    </submittedName>
</protein>
<feature type="compositionally biased region" description="Basic and acidic residues" evidence="5">
    <location>
        <begin position="173"/>
        <end position="183"/>
    </location>
</feature>
<evidence type="ECO:0000313" key="7">
    <source>
        <dbReference type="EMBL" id="OWM89924.1"/>
    </source>
</evidence>
<dbReference type="CDD" id="cd08838">
    <property type="entry name" value="ArfGap_AGFG"/>
    <property type="match status" value="1"/>
</dbReference>
<dbReference type="AlphaFoldDB" id="A0A218XY68"/>
<feature type="compositionally biased region" description="Basic and acidic residues" evidence="5">
    <location>
        <begin position="122"/>
        <end position="140"/>
    </location>
</feature>
<accession>A0A218XY68</accession>
<feature type="domain" description="Arf-GAP" evidence="6">
    <location>
        <begin position="11"/>
        <end position="128"/>
    </location>
</feature>
<dbReference type="GO" id="GO:0005096">
    <property type="term" value="F:GTPase activator activity"/>
    <property type="evidence" value="ECO:0007669"/>
    <property type="project" value="InterPro"/>
</dbReference>
<dbReference type="InterPro" id="IPR044820">
    <property type="entry name" value="AGD14-like"/>
</dbReference>
<feature type="region of interest" description="Disordered" evidence="5">
    <location>
        <begin position="623"/>
        <end position="705"/>
    </location>
</feature>
<dbReference type="FunFam" id="1.10.220.150:FF:000005">
    <property type="entry name" value="Arf-GAP domain and FG repeat-containing protein 1"/>
    <property type="match status" value="1"/>
</dbReference>
<evidence type="ECO:0000256" key="2">
    <source>
        <dbReference type="ARBA" id="ARBA00022771"/>
    </source>
</evidence>
<reference evidence="9" key="3">
    <citation type="journal article" date="2020" name="Plant Biotechnol. J.">
        <title>The pomegranate (Punica granatum L.) draft genome dissects genetic divergence between soft- and hard-seeded cultivars.</title>
        <authorList>
            <person name="Luo X."/>
            <person name="Li H."/>
            <person name="Wu Z."/>
            <person name="Yao W."/>
            <person name="Zhao P."/>
            <person name="Cao D."/>
            <person name="Yu H."/>
            <person name="Li K."/>
            <person name="Poudel K."/>
            <person name="Zhao D."/>
            <person name="Zhang F."/>
            <person name="Xia X."/>
            <person name="Chen L."/>
            <person name="Wang Q."/>
            <person name="Jing D."/>
            <person name="Cao S."/>
        </authorList>
    </citation>
    <scope>NUCLEOTIDE SEQUENCE [LARGE SCALE GENOMIC DNA]</scope>
</reference>
<reference evidence="8" key="1">
    <citation type="journal article" date="2017" name="Plant J.">
        <title>The pomegranate (Punica granatum L.) genome and the genomics of punicalagin biosynthesis.</title>
        <authorList>
            <person name="Qin G."/>
            <person name="Xu C."/>
            <person name="Ming R."/>
            <person name="Tang H."/>
            <person name="Guyot R."/>
            <person name="Kramer E.M."/>
            <person name="Hu Y."/>
            <person name="Yi X."/>
            <person name="Qi Y."/>
            <person name="Xu X."/>
            <person name="Gao Z."/>
            <person name="Pan H."/>
            <person name="Jian J."/>
            <person name="Tian Y."/>
            <person name="Yue Z."/>
            <person name="Xu Y."/>
        </authorList>
    </citation>
    <scope>NUCLEOTIDE SEQUENCE [LARGE SCALE GENOMIC DNA]</scope>
    <source>
        <strain evidence="8">cv. Dabenzi</strain>
    </source>
</reference>
<dbReference type="SMART" id="SM00105">
    <property type="entry name" value="ArfGap"/>
    <property type="match status" value="1"/>
</dbReference>
<reference evidence="10 11" key="4">
    <citation type="submission" date="2025-04" db="UniProtKB">
        <authorList>
            <consortium name="RefSeq"/>
        </authorList>
    </citation>
    <scope>IDENTIFICATION</scope>
    <source>
        <tissue evidence="10 11">Leaf</tissue>
    </source>
</reference>
<feature type="compositionally biased region" description="Low complexity" evidence="5">
    <location>
        <begin position="696"/>
        <end position="705"/>
    </location>
</feature>
<feature type="region of interest" description="Disordered" evidence="5">
    <location>
        <begin position="122"/>
        <end position="330"/>
    </location>
</feature>
<dbReference type="OrthoDB" id="6036at2759"/>
<dbReference type="PANTHER" id="PTHR46085:SF3">
    <property type="entry name" value="ARF GTPASE ACTIVATING PROTEIN"/>
    <property type="match status" value="1"/>
</dbReference>
<keyword evidence="2 4" id="KW-0863">Zinc-finger</keyword>
<organism evidence="7 8">
    <name type="scientific">Punica granatum</name>
    <name type="common">Pomegranate</name>
    <dbReference type="NCBI Taxonomy" id="22663"/>
    <lineage>
        <taxon>Eukaryota</taxon>
        <taxon>Viridiplantae</taxon>
        <taxon>Streptophyta</taxon>
        <taxon>Embryophyta</taxon>
        <taxon>Tracheophyta</taxon>
        <taxon>Spermatophyta</taxon>
        <taxon>Magnoliopsida</taxon>
        <taxon>eudicotyledons</taxon>
        <taxon>Gunneridae</taxon>
        <taxon>Pentapetalae</taxon>
        <taxon>rosids</taxon>
        <taxon>malvids</taxon>
        <taxon>Myrtales</taxon>
        <taxon>Lythraceae</taxon>
        <taxon>Punica</taxon>
    </lineage>
</organism>
<reference evidence="7" key="2">
    <citation type="submission" date="2017-06" db="EMBL/GenBank/DDBJ databases">
        <title>The pomegranate genome and the genomics of punicalagin biosynthesis.</title>
        <authorList>
            <person name="Xu C."/>
        </authorList>
    </citation>
    <scope>NUCLEOTIDE SEQUENCE [LARGE SCALE GENOMIC DNA]</scope>
    <source>
        <tissue evidence="7">Fresh leaf</tissue>
    </source>
</reference>
<dbReference type="PANTHER" id="PTHR46085">
    <property type="entry name" value="ARFGAP/RECO-RELATED"/>
    <property type="match status" value="1"/>
</dbReference>
<keyword evidence="9" id="KW-1185">Reference proteome</keyword>
<dbReference type="RefSeq" id="XP_031379440.1">
    <property type="nucleotide sequence ID" value="XM_031523580.1"/>
</dbReference>
<name>A0A218XY68_PUNGR</name>
<evidence type="ECO:0000256" key="4">
    <source>
        <dbReference type="PROSITE-ProRule" id="PRU00288"/>
    </source>
</evidence>
<dbReference type="RefSeq" id="XP_031379439.1">
    <property type="nucleotide sequence ID" value="XM_031523579.1"/>
</dbReference>
<gene>
    <name evidence="10 11" type="primary">LOC116194700</name>
    <name evidence="7" type="ORF">CDL15_Pgr012561</name>
</gene>
<dbReference type="InterPro" id="IPR001164">
    <property type="entry name" value="ArfGAP_dom"/>
</dbReference>
<evidence type="ECO:0000256" key="5">
    <source>
        <dbReference type="SAM" id="MobiDB-lite"/>
    </source>
</evidence>
<feature type="compositionally biased region" description="Polar residues" evidence="5">
    <location>
        <begin position="678"/>
        <end position="691"/>
    </location>
</feature>
<dbReference type="SUPFAM" id="SSF57863">
    <property type="entry name" value="ArfGap/RecO-like zinc finger"/>
    <property type="match status" value="1"/>
</dbReference>
<proteinExistence type="predicted"/>
<evidence type="ECO:0000256" key="3">
    <source>
        <dbReference type="ARBA" id="ARBA00022833"/>
    </source>
</evidence>
<dbReference type="Gene3D" id="1.10.220.150">
    <property type="entry name" value="Arf GTPase activating protein"/>
    <property type="match status" value="1"/>
</dbReference>
<keyword evidence="1" id="KW-0479">Metal-binding</keyword>
<keyword evidence="3" id="KW-0862">Zinc</keyword>
<evidence type="ECO:0000313" key="9">
    <source>
        <dbReference type="Proteomes" id="UP000515151"/>
    </source>
</evidence>
<sequence length="705" mass="74945">MANRKEDEKNERIIRGLLKLPENRRCINCNSLGPQYVCTSFWTFVCTTCSGIHREFTHRVKSVSMAKFTSQEVSSLQAGGNQRAKEIYFKEWDPQRAVPDSNNVERLRDFIKHAYVDRRFTGDRGSDRPLRAKTGDRDDSYQGGSRSPPYEDVYDRRYSDRSSSGGRSPAYDQESRQYNDYKKSPGRPEVINDWRREDRFGNGRKFDDRRISDGESRVGGSPERPKDLDTSSPPVVRPVREILGENVVPLRIAEPPKANGTRADPQAQTQRTASSSSLGSTSGSAAEVKLESSASLIDFDANPGPPAVAPPQAQRAVQATPQPTSSTTDNNWASFDAVPEVKVSQPPPCVNALDILSQLSVPASAPAPAQHSVGAIPPSSSPILPIVGGSTVPPVGNSSTVQLTPGFTTVMPSSGLSNFAQGSGSTIVPGANPLLPPNGGISYGMQPQQPSLFPVSGVHSTHQSTIHVSGAPHSQPWNVSVAPNPQGPLTSVPSQAPVSKPSDVVDGAMSQNPLAEIKSSARRELPADLFTASYSLYPARVPMWQAGPPYGYGYNMPYNPAMVSLQPQPMPTYPPASKSVNPFDVKEPSPAQASTFPSMASLGGALPNVPPSPALLHAPAAGVPAASWTPPQPSSYLPSVPSQAPNYTSTLPPGAYMGQQMPGSMPPPRPQGIGGGFTNQAAPGSLSTTYAPPNPSSSVGGNPFG</sequence>
<dbReference type="Proteomes" id="UP000515151">
    <property type="component" value="Chromosome 2"/>
</dbReference>
<evidence type="ECO:0000256" key="1">
    <source>
        <dbReference type="ARBA" id="ARBA00022723"/>
    </source>
</evidence>
<dbReference type="Proteomes" id="UP000197138">
    <property type="component" value="Unassembled WGS sequence"/>
</dbReference>
<evidence type="ECO:0000313" key="8">
    <source>
        <dbReference type="Proteomes" id="UP000197138"/>
    </source>
</evidence>
<evidence type="ECO:0000259" key="6">
    <source>
        <dbReference type="PROSITE" id="PS50115"/>
    </source>
</evidence>
<dbReference type="InterPro" id="IPR038508">
    <property type="entry name" value="ArfGAP_dom_sf"/>
</dbReference>
<dbReference type="GeneID" id="116194700"/>
<feature type="compositionally biased region" description="Polar residues" evidence="5">
    <location>
        <begin position="634"/>
        <end position="651"/>
    </location>
</feature>
<dbReference type="Pfam" id="PF01412">
    <property type="entry name" value="ArfGap"/>
    <property type="match status" value="1"/>
</dbReference>
<dbReference type="InterPro" id="IPR037278">
    <property type="entry name" value="ARFGAP/RecO"/>
</dbReference>
<dbReference type="PRINTS" id="PR00405">
    <property type="entry name" value="REVINTRACTNG"/>
</dbReference>
<dbReference type="GO" id="GO:0008270">
    <property type="term" value="F:zinc ion binding"/>
    <property type="evidence" value="ECO:0007669"/>
    <property type="project" value="UniProtKB-KW"/>
</dbReference>
<dbReference type="PROSITE" id="PS50115">
    <property type="entry name" value="ARFGAP"/>
    <property type="match status" value="1"/>
</dbReference>
<dbReference type="EMBL" id="MTKT01000661">
    <property type="protein sequence ID" value="OWM89924.1"/>
    <property type="molecule type" value="Genomic_DNA"/>
</dbReference>
<feature type="compositionally biased region" description="Basic and acidic residues" evidence="5">
    <location>
        <begin position="190"/>
        <end position="216"/>
    </location>
</feature>
<feature type="compositionally biased region" description="Low complexity" evidence="5">
    <location>
        <begin position="310"/>
        <end position="323"/>
    </location>
</feature>
<evidence type="ECO:0000313" key="10">
    <source>
        <dbReference type="RefSeq" id="XP_031379439.1"/>
    </source>
</evidence>
<evidence type="ECO:0000313" key="11">
    <source>
        <dbReference type="RefSeq" id="XP_031379440.1"/>
    </source>
</evidence>